<reference evidence="2 3" key="1">
    <citation type="journal article" date="2020" name="Access Microbiol">
        <title>Isolation and genome sequencing of Staphylococcus schleiferi subspecies coagulans from Antarctic seals.</title>
        <authorList>
            <person name="Foster G."/>
            <person name="Robb A."/>
            <person name="Paterson G.K."/>
        </authorList>
    </citation>
    <scope>NUCLEOTIDE SEQUENCE [LARGE SCALE GENOMIC DNA]</scope>
    <source>
        <strain evidence="2 3">M615/02/4</strain>
    </source>
</reference>
<evidence type="ECO:0000313" key="2">
    <source>
        <dbReference type="EMBL" id="MBA8777600.1"/>
    </source>
</evidence>
<dbReference type="GO" id="GO:0008270">
    <property type="term" value="F:zinc ion binding"/>
    <property type="evidence" value="ECO:0007669"/>
    <property type="project" value="InterPro"/>
</dbReference>
<keyword evidence="2" id="KW-0540">Nuclease</keyword>
<sequence length="111" mass="13406">MSLTKTQRRTFYNSMAWRKKRDAIMRRDHFECQRCKAMGKVALDEYELNKNNRKKIKLVVHHKKELADYPELSLDDENLETLCVECHNEIHGRNFSANPKIKNPKWDDEKW</sequence>
<dbReference type="CDD" id="cd00085">
    <property type="entry name" value="HNHc"/>
    <property type="match status" value="1"/>
</dbReference>
<dbReference type="EMBL" id="JABTCN010000067">
    <property type="protein sequence ID" value="MBA8777600.1"/>
    <property type="molecule type" value="Genomic_DNA"/>
</dbReference>
<dbReference type="GO" id="GO:0004519">
    <property type="term" value="F:endonuclease activity"/>
    <property type="evidence" value="ECO:0007669"/>
    <property type="project" value="UniProtKB-KW"/>
</dbReference>
<dbReference type="RefSeq" id="WP_182281340.1">
    <property type="nucleotide sequence ID" value="NZ_JABBLF010000001.1"/>
</dbReference>
<evidence type="ECO:0000313" key="3">
    <source>
        <dbReference type="Proteomes" id="UP000524893"/>
    </source>
</evidence>
<gene>
    <name evidence="2" type="ORF">HR081_12050</name>
</gene>
<name>A0A9X1E201_9STAP</name>
<dbReference type="GO" id="GO:0003676">
    <property type="term" value="F:nucleic acid binding"/>
    <property type="evidence" value="ECO:0007669"/>
    <property type="project" value="InterPro"/>
</dbReference>
<dbReference type="Pfam" id="PF01844">
    <property type="entry name" value="HNH"/>
    <property type="match status" value="1"/>
</dbReference>
<comment type="caution">
    <text evidence="2">The sequence shown here is derived from an EMBL/GenBank/DDBJ whole genome shotgun (WGS) entry which is preliminary data.</text>
</comment>
<dbReference type="SMART" id="SM00507">
    <property type="entry name" value="HNHc"/>
    <property type="match status" value="1"/>
</dbReference>
<evidence type="ECO:0000259" key="1">
    <source>
        <dbReference type="SMART" id="SM00507"/>
    </source>
</evidence>
<proteinExistence type="predicted"/>
<dbReference type="InterPro" id="IPR002711">
    <property type="entry name" value="HNH"/>
</dbReference>
<dbReference type="Gene3D" id="1.10.30.50">
    <property type="match status" value="1"/>
</dbReference>
<feature type="domain" description="HNH nuclease" evidence="1">
    <location>
        <begin position="19"/>
        <end position="88"/>
    </location>
</feature>
<keyword evidence="2" id="KW-0378">Hydrolase</keyword>
<organism evidence="2 3">
    <name type="scientific">Staphylococcus coagulans</name>
    <dbReference type="NCBI Taxonomy" id="74706"/>
    <lineage>
        <taxon>Bacteria</taxon>
        <taxon>Bacillati</taxon>
        <taxon>Bacillota</taxon>
        <taxon>Bacilli</taxon>
        <taxon>Bacillales</taxon>
        <taxon>Staphylococcaceae</taxon>
        <taxon>Staphylococcus</taxon>
    </lineage>
</organism>
<keyword evidence="2" id="KW-0255">Endonuclease</keyword>
<protein>
    <submittedName>
        <fullName evidence="2">HNH endonuclease</fullName>
    </submittedName>
</protein>
<dbReference type="InterPro" id="IPR003615">
    <property type="entry name" value="HNH_nuc"/>
</dbReference>
<dbReference type="Proteomes" id="UP000524893">
    <property type="component" value="Unassembled WGS sequence"/>
</dbReference>
<accession>A0A9X1E201</accession>
<dbReference type="AlphaFoldDB" id="A0A9X1E201"/>